<accession>A0A1M6VEG1</accession>
<name>A0A1M6VEG1_9BACT</name>
<dbReference type="AlphaFoldDB" id="A0A1M6VEG1"/>
<gene>
    <name evidence="1" type="ORF">SAMN02745216_04089</name>
</gene>
<organism evidence="1 2">
    <name type="scientific">Desulfatibacillum alkenivorans DSM 16219</name>
    <dbReference type="NCBI Taxonomy" id="1121393"/>
    <lineage>
        <taxon>Bacteria</taxon>
        <taxon>Pseudomonadati</taxon>
        <taxon>Thermodesulfobacteriota</taxon>
        <taxon>Desulfobacteria</taxon>
        <taxon>Desulfobacterales</taxon>
        <taxon>Desulfatibacillaceae</taxon>
        <taxon>Desulfatibacillum</taxon>
    </lineage>
</organism>
<dbReference type="RefSeq" id="WP_073478117.1">
    <property type="nucleotide sequence ID" value="NZ_FQZU01000034.1"/>
</dbReference>
<dbReference type="EMBL" id="FQZU01000034">
    <property type="protein sequence ID" value="SHK79838.1"/>
    <property type="molecule type" value="Genomic_DNA"/>
</dbReference>
<dbReference type="Pfam" id="PF14385">
    <property type="entry name" value="DUF4416"/>
    <property type="match status" value="1"/>
</dbReference>
<evidence type="ECO:0000313" key="1">
    <source>
        <dbReference type="EMBL" id="SHK79838.1"/>
    </source>
</evidence>
<keyword evidence="2" id="KW-1185">Reference proteome</keyword>
<dbReference type="Proteomes" id="UP000183994">
    <property type="component" value="Unassembled WGS sequence"/>
</dbReference>
<dbReference type="InterPro" id="IPR025529">
    <property type="entry name" value="DUF4416"/>
</dbReference>
<protein>
    <recommendedName>
        <fullName evidence="3">GTP-binding protein</fullName>
    </recommendedName>
</protein>
<dbReference type="OrthoDB" id="9788989at2"/>
<proteinExistence type="predicted"/>
<sequence length="183" mass="21015">MSKPTLPSRAKLVIGIFTADKSLAEPILKELTGRFGPVDMMSPWFSFHHTEYYEREMGGPLYRRMFAFAQLIAQDDLPEIKLATNKIEAAFAENDYRKVNIDPGYLLMERFILATGKNFTHRVYLAWGIYADLTLIYTKGGFQNLPWTYPDYAEPEMHDFLKAVRKKYAACLKDPLLCSAVQS</sequence>
<evidence type="ECO:0000313" key="2">
    <source>
        <dbReference type="Proteomes" id="UP000183994"/>
    </source>
</evidence>
<evidence type="ECO:0008006" key="3">
    <source>
        <dbReference type="Google" id="ProtNLM"/>
    </source>
</evidence>
<reference evidence="2" key="1">
    <citation type="submission" date="2016-11" db="EMBL/GenBank/DDBJ databases">
        <authorList>
            <person name="Varghese N."/>
            <person name="Submissions S."/>
        </authorList>
    </citation>
    <scope>NUCLEOTIDE SEQUENCE [LARGE SCALE GENOMIC DNA]</scope>
    <source>
        <strain evidence="2">DSM 16219</strain>
    </source>
</reference>
<dbReference type="STRING" id="1121393.SAMN02745216_04089"/>